<dbReference type="InterPro" id="IPR051259">
    <property type="entry name" value="rRNA_Methyltransferase"/>
</dbReference>
<dbReference type="SMART" id="SM00967">
    <property type="entry name" value="SpoU_sub_bind"/>
    <property type="match status" value="1"/>
</dbReference>
<dbReference type="SUPFAM" id="SSF75217">
    <property type="entry name" value="alpha/beta knot"/>
    <property type="match status" value="1"/>
</dbReference>
<dbReference type="PANTHER" id="PTHR43191">
    <property type="entry name" value="RRNA METHYLTRANSFERASE 3"/>
    <property type="match status" value="1"/>
</dbReference>
<accession>A0A1A9I4W4</accession>
<dbReference type="GO" id="GO:0032259">
    <property type="term" value="P:methylation"/>
    <property type="evidence" value="ECO:0007669"/>
    <property type="project" value="UniProtKB-KW"/>
</dbReference>
<dbReference type="InterPro" id="IPR001537">
    <property type="entry name" value="SpoU_MeTrfase"/>
</dbReference>
<feature type="domain" description="RNA 2-O ribose methyltransferase substrate binding" evidence="4">
    <location>
        <begin position="26"/>
        <end position="96"/>
    </location>
</feature>
<keyword evidence="3 5" id="KW-0808">Transferase</keyword>
<dbReference type="InterPro" id="IPR029064">
    <property type="entry name" value="Ribosomal_eL30-like_sf"/>
</dbReference>
<reference evidence="5 6" key="1">
    <citation type="submission" date="2016-05" db="EMBL/GenBank/DDBJ databases">
        <title>Niabella ginsenosidivorans BS26 whole genome sequencing.</title>
        <authorList>
            <person name="Im W.T."/>
            <person name="Siddiqi M.Z."/>
        </authorList>
    </citation>
    <scope>NUCLEOTIDE SEQUENCE [LARGE SCALE GENOMIC DNA]</scope>
    <source>
        <strain evidence="5 6">BS26</strain>
    </source>
</reference>
<evidence type="ECO:0000313" key="5">
    <source>
        <dbReference type="EMBL" id="ANH82676.1"/>
    </source>
</evidence>
<dbReference type="CDD" id="cd18109">
    <property type="entry name" value="SpoU-like_RNA-MTase"/>
    <property type="match status" value="1"/>
</dbReference>
<evidence type="ECO:0000256" key="3">
    <source>
        <dbReference type="ARBA" id="ARBA00022679"/>
    </source>
</evidence>
<dbReference type="Gene3D" id="3.40.1280.10">
    <property type="match status" value="1"/>
</dbReference>
<evidence type="ECO:0000256" key="2">
    <source>
        <dbReference type="ARBA" id="ARBA00022603"/>
    </source>
</evidence>
<dbReference type="InterPro" id="IPR013123">
    <property type="entry name" value="SpoU_subst-bd"/>
</dbReference>
<dbReference type="SUPFAM" id="SSF55315">
    <property type="entry name" value="L30e-like"/>
    <property type="match status" value="1"/>
</dbReference>
<dbReference type="InterPro" id="IPR029028">
    <property type="entry name" value="Alpha/beta_knot_MTases"/>
</dbReference>
<proteinExistence type="inferred from homology"/>
<evidence type="ECO:0000313" key="6">
    <source>
        <dbReference type="Proteomes" id="UP000077667"/>
    </source>
</evidence>
<keyword evidence="2 5" id="KW-0489">Methyltransferase</keyword>
<dbReference type="GO" id="GO:0006396">
    <property type="term" value="P:RNA processing"/>
    <property type="evidence" value="ECO:0007669"/>
    <property type="project" value="InterPro"/>
</dbReference>
<evidence type="ECO:0000256" key="1">
    <source>
        <dbReference type="ARBA" id="ARBA00007228"/>
    </source>
</evidence>
<sequence length="244" mass="26904">MLSKSEIKYIQSLFQKKYREAENSYLIEGPKIVDEALKSAGTVVKKIFASTNWVHQHQLLYPQIQMIAAADFELQKISQLKTPNQVVAIVEKPTRLRPDAMPLKSLTLVLDGIQDPGNLGTIIRTADWFGVPQVICSPDCADIYNSKVVQATMGSLFRIPVYYVSVPEWLSTQQTEILGAVLDGAPLKKIKPVKTGILIIGNESKGIRADAARFITQKITIERTGNAESLNAAVATGILLSRLK</sequence>
<keyword evidence="6" id="KW-1185">Reference proteome</keyword>
<dbReference type="GO" id="GO:0008173">
    <property type="term" value="F:RNA methyltransferase activity"/>
    <property type="evidence" value="ECO:0007669"/>
    <property type="project" value="InterPro"/>
</dbReference>
<dbReference type="RefSeq" id="WP_067759299.1">
    <property type="nucleotide sequence ID" value="NZ_CP015772.1"/>
</dbReference>
<dbReference type="Proteomes" id="UP000077667">
    <property type="component" value="Chromosome"/>
</dbReference>
<evidence type="ECO:0000259" key="4">
    <source>
        <dbReference type="SMART" id="SM00967"/>
    </source>
</evidence>
<dbReference type="Pfam" id="PF00588">
    <property type="entry name" value="SpoU_methylase"/>
    <property type="match status" value="1"/>
</dbReference>
<organism evidence="5 6">
    <name type="scientific">Niabella ginsenosidivorans</name>
    <dbReference type="NCBI Taxonomy" id="1176587"/>
    <lineage>
        <taxon>Bacteria</taxon>
        <taxon>Pseudomonadati</taxon>
        <taxon>Bacteroidota</taxon>
        <taxon>Chitinophagia</taxon>
        <taxon>Chitinophagales</taxon>
        <taxon>Chitinophagaceae</taxon>
        <taxon>Niabella</taxon>
    </lineage>
</organism>
<dbReference type="GO" id="GO:0003723">
    <property type="term" value="F:RNA binding"/>
    <property type="evidence" value="ECO:0007669"/>
    <property type="project" value="InterPro"/>
</dbReference>
<comment type="similarity">
    <text evidence="1">Belongs to the class IV-like SAM-binding methyltransferase superfamily. RNA methyltransferase TrmH family.</text>
</comment>
<name>A0A1A9I4W4_9BACT</name>
<gene>
    <name evidence="5" type="ORF">A8C56_18355</name>
</gene>
<protein>
    <submittedName>
        <fullName evidence="5">tRNA methyltransferase</fullName>
    </submittedName>
</protein>
<dbReference type="InterPro" id="IPR053888">
    <property type="entry name" value="MRM3-like_sub_bind"/>
</dbReference>
<dbReference type="OrthoDB" id="9785673at2"/>
<dbReference type="KEGG" id="nia:A8C56_18355"/>
<dbReference type="Pfam" id="PF22435">
    <property type="entry name" value="MRM3-like_sub_bind"/>
    <property type="match status" value="1"/>
</dbReference>
<dbReference type="AlphaFoldDB" id="A0A1A9I4W4"/>
<dbReference type="Gene3D" id="3.30.1330.30">
    <property type="match status" value="1"/>
</dbReference>
<dbReference type="InterPro" id="IPR029026">
    <property type="entry name" value="tRNA_m1G_MTases_N"/>
</dbReference>
<dbReference type="EMBL" id="CP015772">
    <property type="protein sequence ID" value="ANH82676.1"/>
    <property type="molecule type" value="Genomic_DNA"/>
</dbReference>
<dbReference type="GO" id="GO:0005737">
    <property type="term" value="C:cytoplasm"/>
    <property type="evidence" value="ECO:0007669"/>
    <property type="project" value="UniProtKB-ARBA"/>
</dbReference>
<dbReference type="STRING" id="1176587.A8C56_18355"/>
<dbReference type="PANTHER" id="PTHR43191:SF2">
    <property type="entry name" value="RRNA METHYLTRANSFERASE 3, MITOCHONDRIAL"/>
    <property type="match status" value="1"/>
</dbReference>